<feature type="transmembrane region" description="Helical" evidence="6">
    <location>
        <begin position="188"/>
        <end position="207"/>
    </location>
</feature>
<dbReference type="Proteomes" id="UP001239462">
    <property type="component" value="Unassembled WGS sequence"/>
</dbReference>
<dbReference type="CDD" id="cd13964">
    <property type="entry name" value="PT_UbiA_1"/>
    <property type="match status" value="1"/>
</dbReference>
<dbReference type="InterPro" id="IPR044878">
    <property type="entry name" value="UbiA_sf"/>
</dbReference>
<dbReference type="InterPro" id="IPR000537">
    <property type="entry name" value="UbiA_prenyltransferase"/>
</dbReference>
<feature type="transmembrane region" description="Helical" evidence="6">
    <location>
        <begin position="310"/>
        <end position="328"/>
    </location>
</feature>
<keyword evidence="4 6" id="KW-1133">Transmembrane helix</keyword>
<comment type="subcellular location">
    <subcellularLocation>
        <location evidence="1">Membrane</location>
        <topology evidence="1">Multi-pass membrane protein</topology>
    </subcellularLocation>
</comment>
<evidence type="ECO:0000313" key="7">
    <source>
        <dbReference type="EMBL" id="MDM4015378.1"/>
    </source>
</evidence>
<evidence type="ECO:0000256" key="2">
    <source>
        <dbReference type="ARBA" id="ARBA00022475"/>
    </source>
</evidence>
<organism evidence="7 8">
    <name type="scientific">Roseiconus lacunae</name>
    <dbReference type="NCBI Taxonomy" id="2605694"/>
    <lineage>
        <taxon>Bacteria</taxon>
        <taxon>Pseudomonadati</taxon>
        <taxon>Planctomycetota</taxon>
        <taxon>Planctomycetia</taxon>
        <taxon>Pirellulales</taxon>
        <taxon>Pirellulaceae</taxon>
        <taxon>Roseiconus</taxon>
    </lineage>
</organism>
<feature type="transmembrane region" description="Helical" evidence="6">
    <location>
        <begin position="129"/>
        <end position="146"/>
    </location>
</feature>
<dbReference type="EMBL" id="JASZZN010000005">
    <property type="protein sequence ID" value="MDM4015378.1"/>
    <property type="molecule type" value="Genomic_DNA"/>
</dbReference>
<keyword evidence="3 6" id="KW-0812">Transmembrane</keyword>
<sequence>MSESATTRPTGSLLPWLQLIRLPTVFTVLADVSAAYLLVAGGPVAPLRLLTVLVAGVALYWAGMVLNDVFDVDKDRHERPGRPIPSGAVSLFAAKRAGWILLIIGVLAAAASGYVTAGPADAAGGLPSTWFPAVVAVALASMVVAYDGPLKATPFAPAAMGSCRFLSFMLGASAALPMVDGLPEIPRFVWSIALGFGVYVMGITTLARDEATGGDPTNRRTGFVLMLIGIVMLAFAPGLATAEQQLHLAVRPTGQFVFLIVMIGVPVIVRAARLQLNPTPKAIGLTIRAALLTIIPFAAAFAFLGAGPNAGLAVFALVAPAILLSKKLQVT</sequence>
<name>A0ABT7PFW0_9BACT</name>
<dbReference type="Pfam" id="PF01040">
    <property type="entry name" value="UbiA"/>
    <property type="match status" value="1"/>
</dbReference>
<evidence type="ECO:0000256" key="4">
    <source>
        <dbReference type="ARBA" id="ARBA00022989"/>
    </source>
</evidence>
<protein>
    <submittedName>
        <fullName evidence="7">UbiA family prenyltransferase</fullName>
    </submittedName>
</protein>
<comment type="caution">
    <text evidence="7">The sequence shown here is derived from an EMBL/GenBank/DDBJ whole genome shotgun (WGS) entry which is preliminary data.</text>
</comment>
<proteinExistence type="predicted"/>
<accession>A0ABT7PFW0</accession>
<feature type="transmembrane region" description="Helical" evidence="6">
    <location>
        <begin position="20"/>
        <end position="39"/>
    </location>
</feature>
<evidence type="ECO:0000256" key="1">
    <source>
        <dbReference type="ARBA" id="ARBA00004141"/>
    </source>
</evidence>
<evidence type="ECO:0000256" key="5">
    <source>
        <dbReference type="ARBA" id="ARBA00023136"/>
    </source>
</evidence>
<keyword evidence="2" id="KW-1003">Cell membrane</keyword>
<dbReference type="PANTHER" id="PTHR42723:SF1">
    <property type="entry name" value="CHLOROPHYLL SYNTHASE, CHLOROPLASTIC"/>
    <property type="match status" value="1"/>
</dbReference>
<feature type="transmembrane region" description="Helical" evidence="6">
    <location>
        <begin position="45"/>
        <end position="66"/>
    </location>
</feature>
<keyword evidence="8" id="KW-1185">Reference proteome</keyword>
<gene>
    <name evidence="7" type="ORF">QTN89_08065</name>
</gene>
<feature type="transmembrane region" description="Helical" evidence="6">
    <location>
        <begin position="99"/>
        <end position="117"/>
    </location>
</feature>
<dbReference type="RefSeq" id="WP_289162856.1">
    <property type="nucleotide sequence ID" value="NZ_CP141221.1"/>
</dbReference>
<feature type="transmembrane region" description="Helical" evidence="6">
    <location>
        <begin position="254"/>
        <end position="273"/>
    </location>
</feature>
<keyword evidence="5 6" id="KW-0472">Membrane</keyword>
<feature type="transmembrane region" description="Helical" evidence="6">
    <location>
        <begin position="223"/>
        <end position="242"/>
    </location>
</feature>
<dbReference type="PANTHER" id="PTHR42723">
    <property type="entry name" value="CHLOROPHYLL SYNTHASE"/>
    <property type="match status" value="1"/>
</dbReference>
<evidence type="ECO:0000256" key="6">
    <source>
        <dbReference type="SAM" id="Phobius"/>
    </source>
</evidence>
<reference evidence="7 8" key="1">
    <citation type="submission" date="2023-06" db="EMBL/GenBank/DDBJ databases">
        <title>Roseiconus lacunae JC819 isolated from Gulf of Mannar region, Tamil Nadu.</title>
        <authorList>
            <person name="Pk S."/>
            <person name="Ch S."/>
            <person name="Ch V.R."/>
        </authorList>
    </citation>
    <scope>NUCLEOTIDE SEQUENCE [LARGE SCALE GENOMIC DNA]</scope>
    <source>
        <strain evidence="7 8">JC819</strain>
    </source>
</reference>
<feature type="transmembrane region" description="Helical" evidence="6">
    <location>
        <begin position="285"/>
        <end position="304"/>
    </location>
</feature>
<dbReference type="InterPro" id="IPR050475">
    <property type="entry name" value="Prenyltransferase_related"/>
</dbReference>
<evidence type="ECO:0000313" key="8">
    <source>
        <dbReference type="Proteomes" id="UP001239462"/>
    </source>
</evidence>
<dbReference type="Gene3D" id="1.10.357.140">
    <property type="entry name" value="UbiA prenyltransferase"/>
    <property type="match status" value="1"/>
</dbReference>
<evidence type="ECO:0000256" key="3">
    <source>
        <dbReference type="ARBA" id="ARBA00022692"/>
    </source>
</evidence>